<dbReference type="RefSeq" id="XP_037152466.1">
    <property type="nucleotide sequence ID" value="XM_037291031.1"/>
</dbReference>
<dbReference type="Proteomes" id="UP000593566">
    <property type="component" value="Unassembled WGS sequence"/>
</dbReference>
<evidence type="ECO:0000313" key="3">
    <source>
        <dbReference type="Proteomes" id="UP000593566"/>
    </source>
</evidence>
<dbReference type="EMBL" id="JACCJB010000010">
    <property type="protein sequence ID" value="KAF6223249.1"/>
    <property type="molecule type" value="Genomic_DNA"/>
</dbReference>
<feature type="region of interest" description="Disordered" evidence="1">
    <location>
        <begin position="567"/>
        <end position="588"/>
    </location>
</feature>
<reference evidence="2 3" key="1">
    <citation type="journal article" date="2020" name="Genomics">
        <title>Complete, high-quality genomes from long-read metagenomic sequencing of two wolf lichen thalli reveals enigmatic genome architecture.</title>
        <authorList>
            <person name="McKenzie S.K."/>
            <person name="Walston R.F."/>
            <person name="Allen J.L."/>
        </authorList>
    </citation>
    <scope>NUCLEOTIDE SEQUENCE [LARGE SCALE GENOMIC DNA]</scope>
    <source>
        <strain evidence="2">WasteWater1</strain>
    </source>
</reference>
<keyword evidence="3" id="KW-1185">Reference proteome</keyword>
<name>A0A8H6FCW7_9LECA</name>
<comment type="caution">
    <text evidence="2">The sequence shown here is derived from an EMBL/GenBank/DDBJ whole genome shotgun (WGS) entry which is preliminary data.</text>
</comment>
<organism evidence="2 3">
    <name type="scientific">Letharia lupina</name>
    <dbReference type="NCBI Taxonomy" id="560253"/>
    <lineage>
        <taxon>Eukaryota</taxon>
        <taxon>Fungi</taxon>
        <taxon>Dikarya</taxon>
        <taxon>Ascomycota</taxon>
        <taxon>Pezizomycotina</taxon>
        <taxon>Lecanoromycetes</taxon>
        <taxon>OSLEUM clade</taxon>
        <taxon>Lecanoromycetidae</taxon>
        <taxon>Lecanorales</taxon>
        <taxon>Lecanorineae</taxon>
        <taxon>Parmeliaceae</taxon>
        <taxon>Letharia</taxon>
    </lineage>
</organism>
<sequence length="588" mass="65960">MASATLQTSLPAYQSESHQRPNLLTIPRELRDLIIAPLLQSGDLSILRVCPAITEEALQRITHEATFRVYFSIKGHEDTVLGRATIPAGIQNVDVRFELPPAGYAIGEEKFQTSSIRHLGYRDDGTMHRCNVVIEYNGGESLDHIYQATKLREIRPRGSQLLLMLSYALCGYKHFDTLVIKVVRSLRDEYWTSSLERRLHIDTTDAKVLEDCMGHALGPTKLSANGANFSVEFHPREYWSGRKVDLLGTEIPTTTTANRCRPCPKALHKTRALSYIGNPDFDNMEISGASDFSDDSDVGSSAFNFSNLDPCDSGHSLFTVPGQGTGNQETIRGTSLEVSSPSNFPLLGLPSELRLLIYEALIAAGDLNIMRTNKLVHKEAENVLKKNAVLRMNFGYANRTSSASFPLTGNLNFTGALKIHATPTIQHVELRFNLAAVQGYLRYFDVYTNLIKSFGGRDVARQTCTIYLDIEVYDSVPDEGTFARETAWQAITDLTGFKTLVVKIRRQRDYRFEEQCLRRLGYLLPQTGDSYPHKWLLDDYQTLCESLKITLGPAIQDKSLKGHHLKFHPSDFKPEENGPTDSAIQERY</sequence>
<evidence type="ECO:0008006" key="4">
    <source>
        <dbReference type="Google" id="ProtNLM"/>
    </source>
</evidence>
<feature type="compositionally biased region" description="Polar residues" evidence="1">
    <location>
        <begin position="579"/>
        <end position="588"/>
    </location>
</feature>
<accession>A0A8H6FCW7</accession>
<gene>
    <name evidence="2" type="ORF">HO133_000091</name>
</gene>
<dbReference type="AlphaFoldDB" id="A0A8H6FCW7"/>
<proteinExistence type="predicted"/>
<evidence type="ECO:0000256" key="1">
    <source>
        <dbReference type="SAM" id="MobiDB-lite"/>
    </source>
</evidence>
<protein>
    <recommendedName>
        <fullName evidence="4">F-box domain-containing protein</fullName>
    </recommendedName>
</protein>
<dbReference type="GeneID" id="59328510"/>
<evidence type="ECO:0000313" key="2">
    <source>
        <dbReference type="EMBL" id="KAF6223249.1"/>
    </source>
</evidence>